<dbReference type="InterPro" id="IPR036075">
    <property type="entry name" value="ARMT-1-like_metal-bd_sf"/>
</dbReference>
<comment type="catalytic activity">
    <reaction evidence="7">
        <text>beta-D-fructose 6-phosphate = dihydroxyacetone + D-glyceraldehyde 3-phosphate</text>
        <dbReference type="Rhea" id="RHEA:28002"/>
        <dbReference type="ChEBI" id="CHEBI:16016"/>
        <dbReference type="ChEBI" id="CHEBI:57634"/>
        <dbReference type="ChEBI" id="CHEBI:59776"/>
    </reaction>
</comment>
<comment type="catalytic activity">
    <reaction evidence="1">
        <text>beta-D-fructose 1-phosphate + H2O = D-fructose + phosphate</text>
        <dbReference type="Rhea" id="RHEA:35603"/>
        <dbReference type="ChEBI" id="CHEBI:15377"/>
        <dbReference type="ChEBI" id="CHEBI:37721"/>
        <dbReference type="ChEBI" id="CHEBI:43474"/>
        <dbReference type="ChEBI" id="CHEBI:138881"/>
    </reaction>
</comment>
<evidence type="ECO:0000256" key="7">
    <source>
        <dbReference type="ARBA" id="ARBA00048809"/>
    </source>
</evidence>
<dbReference type="InterPro" id="IPR039763">
    <property type="entry name" value="ARMT1"/>
</dbReference>
<comment type="caution">
    <text evidence="9">The sequence shown here is derived from an EMBL/GenBank/DDBJ whole genome shotgun (WGS) entry which is preliminary data.</text>
</comment>
<evidence type="ECO:0000259" key="8">
    <source>
        <dbReference type="Pfam" id="PF01937"/>
    </source>
</evidence>
<dbReference type="SUPFAM" id="SSF111321">
    <property type="entry name" value="AF1104-like"/>
    <property type="match status" value="1"/>
</dbReference>
<dbReference type="Gene3D" id="3.40.50.10880">
    <property type="entry name" value="Uncharacterised protein PF01937, DUF89, domain 3"/>
    <property type="match status" value="1"/>
</dbReference>
<dbReference type="Proteomes" id="UP001138997">
    <property type="component" value="Unassembled WGS sequence"/>
</dbReference>
<dbReference type="GO" id="GO:0016791">
    <property type="term" value="F:phosphatase activity"/>
    <property type="evidence" value="ECO:0007669"/>
    <property type="project" value="TreeGrafter"/>
</dbReference>
<feature type="domain" description="Damage-control phosphatase ARMT1-like metal-binding" evidence="8">
    <location>
        <begin position="78"/>
        <end position="367"/>
    </location>
</feature>
<dbReference type="Gene3D" id="1.20.930.60">
    <property type="match status" value="1"/>
</dbReference>
<comment type="similarity">
    <text evidence="3">Belongs to the damage-control phosphatase family. Sugar phosphate phosphatase III subfamily.</text>
</comment>
<name>A0A9X1N7E3_9ACTN</name>
<evidence type="ECO:0000256" key="3">
    <source>
        <dbReference type="ARBA" id="ARBA00009519"/>
    </source>
</evidence>
<dbReference type="RefSeq" id="WP_231438730.1">
    <property type="nucleotide sequence ID" value="NZ_JAJOMB010000001.1"/>
</dbReference>
<proteinExistence type="inferred from homology"/>
<evidence type="ECO:0000313" key="10">
    <source>
        <dbReference type="Proteomes" id="UP001138997"/>
    </source>
</evidence>
<sequence length="390" mass="42165">MDLEPGAPIAKAPVITSEDGFPHSVLRERHPELLAKVLGGVPYPPEIRLAVNGLAQEIEGPILPLSDTHGDAAQWAVWAEPYLGKSWYEVPFLWAENYFYRKLLAATGWFGPGPWQGVDPFGPQKDAELAGAAVQAELEALAGLASVPPAELLDSLLLGALWGNRADLGFQLQRPAGGEERPADANLICDHRPALLPVLSGVDHLILVTDNIGRELLPDLVLADQLLTLRPDAVVHFHVKPSPYFTSDATPIDVLKTVQRLVEGPAAAAAIGTRLREYLSAGRLTLTAHPFYVAPLTFDQAPADLQKAYAAADLTVLKGDLNYRRLVGDVAWPATTAFEEVTSYWPGRVAALRTLKSDVLVGVDQARLAELDAGEANWRTSGHYAVIQMN</sequence>
<dbReference type="GO" id="GO:0046872">
    <property type="term" value="F:metal ion binding"/>
    <property type="evidence" value="ECO:0007669"/>
    <property type="project" value="UniProtKB-KW"/>
</dbReference>
<keyword evidence="5" id="KW-0378">Hydrolase</keyword>
<organism evidence="9 10">
    <name type="scientific">Kineosporia babensis</name>
    <dbReference type="NCBI Taxonomy" id="499548"/>
    <lineage>
        <taxon>Bacteria</taxon>
        <taxon>Bacillati</taxon>
        <taxon>Actinomycetota</taxon>
        <taxon>Actinomycetes</taxon>
        <taxon>Kineosporiales</taxon>
        <taxon>Kineosporiaceae</taxon>
        <taxon>Kineosporia</taxon>
    </lineage>
</organism>
<protein>
    <submittedName>
        <fullName evidence="9">Protein-glutamate O-methyltransferase family protein</fullName>
    </submittedName>
</protein>
<dbReference type="Pfam" id="PF01937">
    <property type="entry name" value="ARMT1-like_dom"/>
    <property type="match status" value="1"/>
</dbReference>
<keyword evidence="4" id="KW-0479">Metal-binding</keyword>
<reference evidence="9" key="1">
    <citation type="submission" date="2021-11" db="EMBL/GenBank/DDBJ databases">
        <title>Streptomyces corallinus and Kineosporia corallina sp. nov., two new coral-derived marine actinobacteria.</title>
        <authorList>
            <person name="Buangrab K."/>
            <person name="Sutthacheep M."/>
            <person name="Yeemin T."/>
            <person name="Harunari E."/>
            <person name="Igarashi Y."/>
            <person name="Sripreechasak P."/>
            <person name="Kanchanasin P."/>
            <person name="Tanasupawat S."/>
            <person name="Phongsopitanun W."/>
        </authorList>
    </citation>
    <scope>NUCLEOTIDE SEQUENCE</scope>
    <source>
        <strain evidence="9">JCM 31032</strain>
    </source>
</reference>
<accession>A0A9X1N7E3</accession>
<dbReference type="EMBL" id="JAJOMB010000001">
    <property type="protein sequence ID" value="MCD5309812.1"/>
    <property type="molecule type" value="Genomic_DNA"/>
</dbReference>
<dbReference type="GO" id="GO:0006974">
    <property type="term" value="P:DNA damage response"/>
    <property type="evidence" value="ECO:0007669"/>
    <property type="project" value="TreeGrafter"/>
</dbReference>
<keyword evidence="6" id="KW-0464">Manganese</keyword>
<dbReference type="PANTHER" id="PTHR12260">
    <property type="entry name" value="DAMAGE-CONTROL PHOSPHATASE ARMT1"/>
    <property type="match status" value="1"/>
</dbReference>
<dbReference type="InterPro" id="IPR002791">
    <property type="entry name" value="ARMT1-like_metal-bd"/>
</dbReference>
<comment type="cofactor">
    <cofactor evidence="2">
        <name>Mn(2+)</name>
        <dbReference type="ChEBI" id="CHEBI:29035"/>
    </cofactor>
</comment>
<evidence type="ECO:0000313" key="9">
    <source>
        <dbReference type="EMBL" id="MCD5309812.1"/>
    </source>
</evidence>
<keyword evidence="10" id="KW-1185">Reference proteome</keyword>
<evidence type="ECO:0000256" key="4">
    <source>
        <dbReference type="ARBA" id="ARBA00022723"/>
    </source>
</evidence>
<evidence type="ECO:0000256" key="6">
    <source>
        <dbReference type="ARBA" id="ARBA00023211"/>
    </source>
</evidence>
<dbReference type="AlphaFoldDB" id="A0A9X1N7E3"/>
<gene>
    <name evidence="9" type="ORF">LR394_02815</name>
</gene>
<evidence type="ECO:0000256" key="5">
    <source>
        <dbReference type="ARBA" id="ARBA00022801"/>
    </source>
</evidence>
<evidence type="ECO:0000256" key="1">
    <source>
        <dbReference type="ARBA" id="ARBA00001326"/>
    </source>
</evidence>
<dbReference type="PANTHER" id="PTHR12260:SF6">
    <property type="entry name" value="DAMAGE-CONTROL PHOSPHATASE ARMT1"/>
    <property type="match status" value="1"/>
</dbReference>
<evidence type="ECO:0000256" key="2">
    <source>
        <dbReference type="ARBA" id="ARBA00001936"/>
    </source>
</evidence>